<accession>A0A3P9MUP0</accession>
<name>A0A3P9MUP0_POERE</name>
<dbReference type="Proteomes" id="UP000242638">
    <property type="component" value="Unassembled WGS sequence"/>
</dbReference>
<proteinExistence type="predicted"/>
<evidence type="ECO:0000313" key="1">
    <source>
        <dbReference type="Ensembl" id="ENSPREP00000000974.1"/>
    </source>
</evidence>
<dbReference type="Ensembl" id="ENSPRET00000001013.1">
    <property type="protein sequence ID" value="ENSPREP00000000974.1"/>
    <property type="gene ID" value="ENSPREG00000000747.1"/>
</dbReference>
<reference evidence="1" key="3">
    <citation type="submission" date="2025-09" db="UniProtKB">
        <authorList>
            <consortium name="Ensembl"/>
        </authorList>
    </citation>
    <scope>IDENTIFICATION</scope>
    <source>
        <strain evidence="1">Guanapo</strain>
    </source>
</reference>
<dbReference type="GeneTree" id="ENSGT00940000177513"/>
<dbReference type="AlphaFoldDB" id="A0A3P9MUP0"/>
<dbReference type="Bgee" id="ENSPREG00000000747">
    <property type="expression patterns" value="Expressed in caudal fin"/>
</dbReference>
<reference evidence="1" key="2">
    <citation type="submission" date="2025-08" db="UniProtKB">
        <authorList>
            <consortium name="Ensembl"/>
        </authorList>
    </citation>
    <scope>IDENTIFICATION</scope>
    <source>
        <strain evidence="1">Guanapo</strain>
    </source>
</reference>
<keyword evidence="2" id="KW-1185">Reference proteome</keyword>
<sequence>ETVPVLCGDPPSKAVKRRLISFNFSRSSSLLKTSSTEFVPTPRIKCSLF</sequence>
<protein>
    <submittedName>
        <fullName evidence="1">Uncharacterized protein</fullName>
    </submittedName>
</protein>
<reference evidence="2" key="1">
    <citation type="submission" date="2013-11" db="EMBL/GenBank/DDBJ databases">
        <title>The genomic landscape of the Guanapo guppy.</title>
        <authorList>
            <person name="Kuenstner A."/>
            <person name="Dreyer C."/>
        </authorList>
    </citation>
    <scope>NUCLEOTIDE SEQUENCE</scope>
    <source>
        <strain evidence="2">Guanapo</strain>
    </source>
</reference>
<organism evidence="1 2">
    <name type="scientific">Poecilia reticulata</name>
    <name type="common">Guppy</name>
    <name type="synonym">Acanthophacelus reticulatus</name>
    <dbReference type="NCBI Taxonomy" id="8081"/>
    <lineage>
        <taxon>Eukaryota</taxon>
        <taxon>Metazoa</taxon>
        <taxon>Chordata</taxon>
        <taxon>Craniata</taxon>
        <taxon>Vertebrata</taxon>
        <taxon>Euteleostomi</taxon>
        <taxon>Actinopterygii</taxon>
        <taxon>Neopterygii</taxon>
        <taxon>Teleostei</taxon>
        <taxon>Neoteleostei</taxon>
        <taxon>Acanthomorphata</taxon>
        <taxon>Ovalentaria</taxon>
        <taxon>Atherinomorphae</taxon>
        <taxon>Cyprinodontiformes</taxon>
        <taxon>Poeciliidae</taxon>
        <taxon>Poeciliinae</taxon>
        <taxon>Poecilia</taxon>
    </lineage>
</organism>
<evidence type="ECO:0000313" key="2">
    <source>
        <dbReference type="Proteomes" id="UP000242638"/>
    </source>
</evidence>